<accession>A0A9N9RI74</accession>
<organism evidence="1 2">
    <name type="scientific">Chironomus riparius</name>
    <dbReference type="NCBI Taxonomy" id="315576"/>
    <lineage>
        <taxon>Eukaryota</taxon>
        <taxon>Metazoa</taxon>
        <taxon>Ecdysozoa</taxon>
        <taxon>Arthropoda</taxon>
        <taxon>Hexapoda</taxon>
        <taxon>Insecta</taxon>
        <taxon>Pterygota</taxon>
        <taxon>Neoptera</taxon>
        <taxon>Endopterygota</taxon>
        <taxon>Diptera</taxon>
        <taxon>Nematocera</taxon>
        <taxon>Chironomoidea</taxon>
        <taxon>Chironomidae</taxon>
        <taxon>Chironominae</taxon>
        <taxon>Chironomus</taxon>
    </lineage>
</organism>
<evidence type="ECO:0000313" key="2">
    <source>
        <dbReference type="Proteomes" id="UP001153620"/>
    </source>
</evidence>
<sequence length="110" mass="12432">MNVLSHLTEAIIKILNEELTVLVKGEIYRTNEAFLNSIERFANFCLQDTHPEMYELHCFVGDAELTNYIDDLTFYAVNGGFNHIFKKHLDSSFKGEPKLIGSGTDSSGSR</sequence>
<dbReference type="Proteomes" id="UP001153620">
    <property type="component" value="Chromosome 1"/>
</dbReference>
<dbReference type="AlphaFoldDB" id="A0A9N9RI74"/>
<protein>
    <submittedName>
        <fullName evidence="1">Uncharacterized protein</fullName>
    </submittedName>
</protein>
<evidence type="ECO:0000313" key="1">
    <source>
        <dbReference type="EMBL" id="CAG9797544.1"/>
    </source>
</evidence>
<name>A0A9N9RI74_9DIPT</name>
<reference evidence="1" key="2">
    <citation type="submission" date="2022-10" db="EMBL/GenBank/DDBJ databases">
        <authorList>
            <consortium name="ENA_rothamsted_submissions"/>
            <consortium name="culmorum"/>
            <person name="King R."/>
        </authorList>
    </citation>
    <scope>NUCLEOTIDE SEQUENCE</scope>
</reference>
<dbReference type="EMBL" id="OU895877">
    <property type="protein sequence ID" value="CAG9797544.1"/>
    <property type="molecule type" value="Genomic_DNA"/>
</dbReference>
<gene>
    <name evidence="1" type="ORF">CHIRRI_LOCUS542</name>
</gene>
<keyword evidence="2" id="KW-1185">Reference proteome</keyword>
<proteinExistence type="predicted"/>
<reference evidence="1" key="1">
    <citation type="submission" date="2022-01" db="EMBL/GenBank/DDBJ databases">
        <authorList>
            <person name="King R."/>
        </authorList>
    </citation>
    <scope>NUCLEOTIDE SEQUENCE</scope>
</reference>
<dbReference type="OrthoDB" id="10641667at2759"/>